<keyword evidence="4" id="KW-1185">Reference proteome</keyword>
<dbReference type="InterPro" id="IPR003594">
    <property type="entry name" value="HATPase_dom"/>
</dbReference>
<dbReference type="PANTHER" id="PTHR35526:SF3">
    <property type="entry name" value="ANTI-SIGMA-F FACTOR RSBW"/>
    <property type="match status" value="1"/>
</dbReference>
<keyword evidence="1" id="KW-0808">Transferase</keyword>
<dbReference type="InterPro" id="IPR036890">
    <property type="entry name" value="HATPase_C_sf"/>
</dbReference>
<dbReference type="CDD" id="cd16936">
    <property type="entry name" value="HATPase_RsbW-like"/>
    <property type="match status" value="1"/>
</dbReference>
<dbReference type="GO" id="GO:0004674">
    <property type="term" value="F:protein serine/threonine kinase activity"/>
    <property type="evidence" value="ECO:0007669"/>
    <property type="project" value="UniProtKB-KW"/>
</dbReference>
<dbReference type="EMBL" id="CP060828">
    <property type="protein sequence ID" value="QNP74948.1"/>
    <property type="molecule type" value="Genomic_DNA"/>
</dbReference>
<protein>
    <submittedName>
        <fullName evidence="3">ATP-binding protein</fullName>
    </submittedName>
</protein>
<keyword evidence="3" id="KW-0547">Nucleotide-binding</keyword>
<keyword evidence="1" id="KW-0418">Kinase</keyword>
<feature type="domain" description="Histidine kinase/HSP90-like ATPase" evidence="2">
    <location>
        <begin position="27"/>
        <end position="120"/>
    </location>
</feature>
<dbReference type="SUPFAM" id="SSF55874">
    <property type="entry name" value="ATPase domain of HSP90 chaperone/DNA topoisomerase II/histidine kinase"/>
    <property type="match status" value="1"/>
</dbReference>
<proteinExistence type="predicted"/>
<name>A0A7H0IQ82_9ACTN</name>
<organism evidence="3 4">
    <name type="scientific">Streptomyces roseirectus</name>
    <dbReference type="NCBI Taxonomy" id="2768066"/>
    <lineage>
        <taxon>Bacteria</taxon>
        <taxon>Bacillati</taxon>
        <taxon>Actinomycetota</taxon>
        <taxon>Actinomycetes</taxon>
        <taxon>Kitasatosporales</taxon>
        <taxon>Streptomycetaceae</taxon>
        <taxon>Streptomyces</taxon>
    </lineage>
</organism>
<dbReference type="Pfam" id="PF13581">
    <property type="entry name" value="HATPase_c_2"/>
    <property type="match status" value="1"/>
</dbReference>
<evidence type="ECO:0000313" key="3">
    <source>
        <dbReference type="EMBL" id="QNP74948.1"/>
    </source>
</evidence>
<dbReference type="AlphaFoldDB" id="A0A7H0IQ82"/>
<dbReference type="PANTHER" id="PTHR35526">
    <property type="entry name" value="ANTI-SIGMA-F FACTOR RSBW-RELATED"/>
    <property type="match status" value="1"/>
</dbReference>
<keyword evidence="3" id="KW-0067">ATP-binding</keyword>
<evidence type="ECO:0000256" key="1">
    <source>
        <dbReference type="ARBA" id="ARBA00022527"/>
    </source>
</evidence>
<evidence type="ECO:0000259" key="2">
    <source>
        <dbReference type="Pfam" id="PF13581"/>
    </source>
</evidence>
<dbReference type="GO" id="GO:0005524">
    <property type="term" value="F:ATP binding"/>
    <property type="evidence" value="ECO:0007669"/>
    <property type="project" value="UniProtKB-KW"/>
</dbReference>
<dbReference type="Gene3D" id="3.30.565.10">
    <property type="entry name" value="Histidine kinase-like ATPase, C-terminal domain"/>
    <property type="match status" value="1"/>
</dbReference>
<dbReference type="KEGG" id="sroi:IAG44_39730"/>
<dbReference type="InterPro" id="IPR050267">
    <property type="entry name" value="Anti-sigma-factor_SerPK"/>
</dbReference>
<accession>A0A7H0IQ82</accession>
<reference evidence="3 4" key="1">
    <citation type="submission" date="2020-08" db="EMBL/GenBank/DDBJ databases">
        <title>A novel species.</title>
        <authorList>
            <person name="Gao J."/>
        </authorList>
    </citation>
    <scope>NUCLEOTIDE SEQUENCE [LARGE SCALE GENOMIC DNA]</scope>
    <source>
        <strain evidence="3 4">CRXT-G-22</strain>
    </source>
</reference>
<gene>
    <name evidence="3" type="ORF">IAG44_39730</name>
</gene>
<evidence type="ECO:0000313" key="4">
    <source>
        <dbReference type="Proteomes" id="UP000516052"/>
    </source>
</evidence>
<dbReference type="Proteomes" id="UP000516052">
    <property type="component" value="Chromosome"/>
</dbReference>
<sequence length="154" mass="15717">MVGLVAVRRRGLRRASGGVFEVEVAAERGCVPGVRRGVREWLERGGGGVAVGELEVVVSELVTNAVLYSGAGSVVVAGRRSCGVVRLEVRDGGRFVPPCGEPDLLATGGRGLVLVGALVEGLGGRWGFVDGVGVWVEVPLSAAADGVNSLRGEG</sequence>
<dbReference type="RefSeq" id="WP_187751871.1">
    <property type="nucleotide sequence ID" value="NZ_CP060828.1"/>
</dbReference>
<keyword evidence="1" id="KW-0723">Serine/threonine-protein kinase</keyword>